<protein>
    <submittedName>
        <fullName evidence="2">Retrovirus-related Pol polyprotein from transposon RE1</fullName>
    </submittedName>
</protein>
<reference evidence="2" key="1">
    <citation type="submission" date="2020-06" db="EMBL/GenBank/DDBJ databases">
        <authorList>
            <person name="Li T."/>
            <person name="Hu X."/>
            <person name="Zhang T."/>
            <person name="Song X."/>
            <person name="Zhang H."/>
            <person name="Dai N."/>
            <person name="Sheng W."/>
            <person name="Hou X."/>
            <person name="Wei L."/>
        </authorList>
    </citation>
    <scope>NUCLEOTIDE SEQUENCE</scope>
    <source>
        <strain evidence="2">KEN8</strain>
        <tissue evidence="2">Leaf</tissue>
    </source>
</reference>
<gene>
    <name evidence="2" type="ORF">Scaly_3024000</name>
</gene>
<dbReference type="Pfam" id="PF07727">
    <property type="entry name" value="RVT_2"/>
    <property type="match status" value="1"/>
</dbReference>
<sequence>MVCKLECSFYGLKQASQQWNLEFTTKLREYGFLQFANDHCLFTLATDLSSIFVLVYVDDILITGSSLSTIQNIKTYLHELFTIKDLGDARYSFGLEIARDSSGTYLAQTKYLKLTADSGAKLQHLDAFRALVGHLLYLGFTRLNISHSVQQLSQFLNNLCECHWDSRRSLTGFCVYLGNVIVSWKTNKQSTVSRSTAEAEYRSIVAGVCKLRWFTYLLTDSGVDVRTLISFYCDNKAALHIMANPVFHERTKHIEIDRHIVRNAYKECLVLPSHVKGTEQLADVFSKSLPFKQFFFMLSKLGLASSAPSPTCGRAVEYSCVDTAPSESFMDAGSSSIFSLDCGSFSRFY</sequence>
<dbReference type="PANTHER" id="PTHR11439">
    <property type="entry name" value="GAG-POL-RELATED RETROTRANSPOSON"/>
    <property type="match status" value="1"/>
</dbReference>
<dbReference type="InterPro" id="IPR043502">
    <property type="entry name" value="DNA/RNA_pol_sf"/>
</dbReference>
<dbReference type="AlphaFoldDB" id="A0AAW2K7Q8"/>
<name>A0AAW2K7Q8_9LAMI</name>
<dbReference type="EMBL" id="JACGWM010000516">
    <property type="protein sequence ID" value="KAL0302704.1"/>
    <property type="molecule type" value="Genomic_DNA"/>
</dbReference>
<evidence type="ECO:0000313" key="2">
    <source>
        <dbReference type="EMBL" id="KAL0302704.1"/>
    </source>
</evidence>
<dbReference type="CDD" id="cd09272">
    <property type="entry name" value="RNase_HI_RT_Ty1"/>
    <property type="match status" value="1"/>
</dbReference>
<feature type="domain" description="Reverse transcriptase Ty1/copia-type" evidence="1">
    <location>
        <begin position="2"/>
        <end position="113"/>
    </location>
</feature>
<proteinExistence type="predicted"/>
<organism evidence="2">
    <name type="scientific">Sesamum calycinum</name>
    <dbReference type="NCBI Taxonomy" id="2727403"/>
    <lineage>
        <taxon>Eukaryota</taxon>
        <taxon>Viridiplantae</taxon>
        <taxon>Streptophyta</taxon>
        <taxon>Embryophyta</taxon>
        <taxon>Tracheophyta</taxon>
        <taxon>Spermatophyta</taxon>
        <taxon>Magnoliopsida</taxon>
        <taxon>eudicotyledons</taxon>
        <taxon>Gunneridae</taxon>
        <taxon>Pentapetalae</taxon>
        <taxon>asterids</taxon>
        <taxon>lamiids</taxon>
        <taxon>Lamiales</taxon>
        <taxon>Pedaliaceae</taxon>
        <taxon>Sesamum</taxon>
    </lineage>
</organism>
<reference evidence="2" key="2">
    <citation type="journal article" date="2024" name="Plant">
        <title>Genomic evolution and insights into agronomic trait innovations of Sesamum species.</title>
        <authorList>
            <person name="Miao H."/>
            <person name="Wang L."/>
            <person name="Qu L."/>
            <person name="Liu H."/>
            <person name="Sun Y."/>
            <person name="Le M."/>
            <person name="Wang Q."/>
            <person name="Wei S."/>
            <person name="Zheng Y."/>
            <person name="Lin W."/>
            <person name="Duan Y."/>
            <person name="Cao H."/>
            <person name="Xiong S."/>
            <person name="Wang X."/>
            <person name="Wei L."/>
            <person name="Li C."/>
            <person name="Ma Q."/>
            <person name="Ju M."/>
            <person name="Zhao R."/>
            <person name="Li G."/>
            <person name="Mu C."/>
            <person name="Tian Q."/>
            <person name="Mei H."/>
            <person name="Zhang T."/>
            <person name="Gao T."/>
            <person name="Zhang H."/>
        </authorList>
    </citation>
    <scope>NUCLEOTIDE SEQUENCE</scope>
    <source>
        <strain evidence="2">KEN8</strain>
    </source>
</reference>
<accession>A0AAW2K7Q8</accession>
<comment type="caution">
    <text evidence="2">The sequence shown here is derived from an EMBL/GenBank/DDBJ whole genome shotgun (WGS) entry which is preliminary data.</text>
</comment>
<evidence type="ECO:0000259" key="1">
    <source>
        <dbReference type="Pfam" id="PF07727"/>
    </source>
</evidence>
<dbReference type="SUPFAM" id="SSF56672">
    <property type="entry name" value="DNA/RNA polymerases"/>
    <property type="match status" value="1"/>
</dbReference>
<dbReference type="InterPro" id="IPR013103">
    <property type="entry name" value="RVT_2"/>
</dbReference>
<dbReference type="PANTHER" id="PTHR11439:SF470">
    <property type="entry name" value="CYSTEINE-RICH RLK (RECEPTOR-LIKE PROTEIN KINASE) 8"/>
    <property type="match status" value="1"/>
</dbReference>